<keyword evidence="5" id="KW-1185">Reference proteome</keyword>
<evidence type="ECO:0000259" key="3">
    <source>
        <dbReference type="SMART" id="SM00210"/>
    </source>
</evidence>
<dbReference type="InterPro" id="IPR048287">
    <property type="entry name" value="TSPN-like_N"/>
</dbReference>
<dbReference type="InterPro" id="IPR013320">
    <property type="entry name" value="ConA-like_dom_sf"/>
</dbReference>
<dbReference type="SMART" id="SM00210">
    <property type="entry name" value="TSPN"/>
    <property type="match status" value="1"/>
</dbReference>
<accession>A0ABU7ENN8</accession>
<evidence type="ECO:0000256" key="2">
    <source>
        <dbReference type="ARBA" id="ARBA00022737"/>
    </source>
</evidence>
<organism evidence="4 5">
    <name type="scientific">Characodon lateralis</name>
    <dbReference type="NCBI Taxonomy" id="208331"/>
    <lineage>
        <taxon>Eukaryota</taxon>
        <taxon>Metazoa</taxon>
        <taxon>Chordata</taxon>
        <taxon>Craniata</taxon>
        <taxon>Vertebrata</taxon>
        <taxon>Euteleostomi</taxon>
        <taxon>Actinopterygii</taxon>
        <taxon>Neopterygii</taxon>
        <taxon>Teleostei</taxon>
        <taxon>Neoteleostei</taxon>
        <taxon>Acanthomorphata</taxon>
        <taxon>Ovalentaria</taxon>
        <taxon>Atherinomorphae</taxon>
        <taxon>Cyprinodontiformes</taxon>
        <taxon>Goodeidae</taxon>
        <taxon>Characodon</taxon>
    </lineage>
</organism>
<feature type="non-terminal residue" evidence="4">
    <location>
        <position position="1"/>
    </location>
</feature>
<dbReference type="Gene3D" id="2.60.120.200">
    <property type="match status" value="1"/>
</dbReference>
<reference evidence="4 5" key="1">
    <citation type="submission" date="2021-06" db="EMBL/GenBank/DDBJ databases">
        <authorList>
            <person name="Palmer J.M."/>
        </authorList>
    </citation>
    <scope>NUCLEOTIDE SEQUENCE [LARGE SCALE GENOMIC DNA]</scope>
    <source>
        <strain evidence="4 5">CL_MEX2019</strain>
        <tissue evidence="4">Muscle</tissue>
    </source>
</reference>
<evidence type="ECO:0000313" key="4">
    <source>
        <dbReference type="EMBL" id="MED6287730.1"/>
    </source>
</evidence>
<keyword evidence="2" id="KW-0677">Repeat</keyword>
<name>A0ABU7ENN8_9TELE</name>
<sequence>RWATLTGITLLCNLPQRGVQCPSLQLAEWKFPQTARHNITGFNLVRRFSLLKDTDVRKIRNPRGPVILRLGKAALLRPSDQVFPHGLPDEFTLIFTLALKKAALRDTIYLFQISDQRGYPELSVDFSATDGTLSLRARGVEPEADLMTCVFNGEGVEALMDLRWHKLALSVQRDAASLHVDCSSIETKPLEPRGILQTDGHTLLGVRASDARSVQMDIQQVMLYCDPSLAIQETCCEIPGARCPSDAAKSRRAAENDLDENMFRQVISISSTHSKYTRAFIQ</sequence>
<dbReference type="Proteomes" id="UP001352852">
    <property type="component" value="Unassembled WGS sequence"/>
</dbReference>
<protein>
    <recommendedName>
        <fullName evidence="3">Thrombospondin-like N-terminal domain-containing protein</fullName>
    </recommendedName>
</protein>
<proteinExistence type="predicted"/>
<gene>
    <name evidence="4" type="ORF">CHARACLAT_019180</name>
</gene>
<feature type="domain" description="Thrombospondin-like N-terminal" evidence="3">
    <location>
        <begin position="41"/>
        <end position="227"/>
    </location>
</feature>
<keyword evidence="1" id="KW-0732">Signal</keyword>
<evidence type="ECO:0000256" key="1">
    <source>
        <dbReference type="ARBA" id="ARBA00022729"/>
    </source>
</evidence>
<evidence type="ECO:0000313" key="5">
    <source>
        <dbReference type="Proteomes" id="UP001352852"/>
    </source>
</evidence>
<comment type="caution">
    <text evidence="4">The sequence shown here is derived from an EMBL/GenBank/DDBJ whole genome shotgun (WGS) entry which is preliminary data.</text>
</comment>
<dbReference type="EMBL" id="JAHUTJ010059107">
    <property type="protein sequence ID" value="MED6287730.1"/>
    <property type="molecule type" value="Genomic_DNA"/>
</dbReference>
<dbReference type="SUPFAM" id="SSF49899">
    <property type="entry name" value="Concanavalin A-like lectins/glucanases"/>
    <property type="match status" value="1"/>
</dbReference>